<evidence type="ECO:0000256" key="4">
    <source>
        <dbReference type="RuleBase" id="RU003456"/>
    </source>
</evidence>
<dbReference type="PROSITE" id="PS00542">
    <property type="entry name" value="COMPLEX1_30K"/>
    <property type="match status" value="1"/>
</dbReference>
<dbReference type="InterPro" id="IPR020396">
    <property type="entry name" value="NADH_UbQ_OxRdtase_CS"/>
</dbReference>
<dbReference type="HAMAP" id="MF_01357">
    <property type="entry name" value="NDH1_NuoC"/>
    <property type="match status" value="1"/>
</dbReference>
<dbReference type="Gene3D" id="3.30.460.80">
    <property type="entry name" value="NADH:ubiquinone oxidoreductase, 30kDa subunit"/>
    <property type="match status" value="1"/>
</dbReference>
<evidence type="ECO:0000259" key="6">
    <source>
        <dbReference type="Pfam" id="PF00329"/>
    </source>
</evidence>
<dbReference type="Pfam" id="PF00329">
    <property type="entry name" value="Complex1_30kDa"/>
    <property type="match status" value="1"/>
</dbReference>
<keyword evidence="3" id="KW-0472">Membrane</keyword>
<keyword evidence="3" id="KW-1003">Cell membrane</keyword>
<dbReference type="KEGG" id="hbs:IPV69_15685"/>
<evidence type="ECO:0000256" key="5">
    <source>
        <dbReference type="RuleBase" id="RU003582"/>
    </source>
</evidence>
<sequence length="195" mass="22706">MSRTIEHPALQPLKAQFPDIQFFVGEFRDMITVVVPREQIVRVCTFLRDDPNLRYDMLAEINSVDYLGYPNAKHRFAVNYGLTSIPHNNRLWLKVFLDPAHDTAPGSEWNKFRDEEVVEKGDPGLKLDSVCCLWPGAEWMEREVYDMMGIIFVGHPDLRRILTWNGFGNYPLRKDYPMRGVGERENYKVITREGA</sequence>
<dbReference type="GO" id="GO:0050136">
    <property type="term" value="F:NADH dehydrogenase (quinone) (non-electrogenic) activity"/>
    <property type="evidence" value="ECO:0007669"/>
    <property type="project" value="UniProtKB-UniRule"/>
</dbReference>
<reference evidence="7 8" key="1">
    <citation type="submission" date="2020-10" db="EMBL/GenBank/DDBJ databases">
        <title>Wide distribution of Phycisphaera-like planctomycetes from WD2101 soil group in peatlands and genome analysis of the first cultivated representative.</title>
        <authorList>
            <person name="Dedysh S.N."/>
            <person name="Beletsky A.V."/>
            <person name="Ivanova A."/>
            <person name="Kulichevskaya I.S."/>
            <person name="Suzina N.E."/>
            <person name="Philippov D.A."/>
            <person name="Rakitin A.L."/>
            <person name="Mardanov A.V."/>
            <person name="Ravin N.V."/>
        </authorList>
    </citation>
    <scope>NUCLEOTIDE SEQUENCE [LARGE SCALE GENOMIC DNA]</scope>
    <source>
        <strain evidence="7 8">M1803</strain>
    </source>
</reference>
<evidence type="ECO:0000256" key="3">
    <source>
        <dbReference type="HAMAP-Rule" id="MF_01357"/>
    </source>
</evidence>
<comment type="subcellular location">
    <subcellularLocation>
        <location evidence="3">Cell membrane</location>
        <topology evidence="3">Peripheral membrane protein</topology>
        <orientation evidence="3">Cytoplasmic side</orientation>
    </subcellularLocation>
</comment>
<keyword evidence="8" id="KW-1185">Reference proteome</keyword>
<dbReference type="Proteomes" id="UP000593765">
    <property type="component" value="Chromosome"/>
</dbReference>
<dbReference type="AlphaFoldDB" id="A0A7M2WQB4"/>
<keyword evidence="3 4" id="KW-1278">Translocase</keyword>
<dbReference type="InterPro" id="IPR001268">
    <property type="entry name" value="NADH_UbQ_OxRdtase_30kDa_su"/>
</dbReference>
<dbReference type="GO" id="GO:0008137">
    <property type="term" value="F:NADH dehydrogenase (ubiquinone) activity"/>
    <property type="evidence" value="ECO:0007669"/>
    <property type="project" value="InterPro"/>
</dbReference>
<feature type="domain" description="NADH:ubiquinone oxidoreductase 30kDa subunit" evidence="6">
    <location>
        <begin position="33"/>
        <end position="180"/>
    </location>
</feature>
<protein>
    <recommendedName>
        <fullName evidence="3">NADH-quinone oxidoreductase subunit C</fullName>
        <ecNumber evidence="3">7.1.1.-</ecNumber>
    </recommendedName>
    <alternativeName>
        <fullName evidence="3">NADH dehydrogenase I subunit C</fullName>
    </alternativeName>
    <alternativeName>
        <fullName evidence="3">NDH-1 subunit C</fullName>
    </alternativeName>
</protein>
<evidence type="ECO:0000256" key="1">
    <source>
        <dbReference type="ARBA" id="ARBA00007569"/>
    </source>
</evidence>
<keyword evidence="3 4" id="KW-0520">NAD</keyword>
<dbReference type="GO" id="GO:0048038">
    <property type="term" value="F:quinone binding"/>
    <property type="evidence" value="ECO:0007669"/>
    <property type="project" value="UniProtKB-KW"/>
</dbReference>
<keyword evidence="3" id="KW-0830">Ubiquinone</keyword>
<organism evidence="7 8">
    <name type="scientific">Humisphaera borealis</name>
    <dbReference type="NCBI Taxonomy" id="2807512"/>
    <lineage>
        <taxon>Bacteria</taxon>
        <taxon>Pseudomonadati</taxon>
        <taxon>Planctomycetota</taxon>
        <taxon>Phycisphaerae</taxon>
        <taxon>Tepidisphaerales</taxon>
        <taxon>Tepidisphaeraceae</taxon>
        <taxon>Humisphaera</taxon>
    </lineage>
</organism>
<dbReference type="GO" id="GO:0005886">
    <property type="term" value="C:plasma membrane"/>
    <property type="evidence" value="ECO:0007669"/>
    <property type="project" value="UniProtKB-SubCell"/>
</dbReference>
<dbReference type="PANTHER" id="PTHR10884:SF14">
    <property type="entry name" value="NADH DEHYDROGENASE [UBIQUINONE] IRON-SULFUR PROTEIN 3, MITOCHONDRIAL"/>
    <property type="match status" value="1"/>
</dbReference>
<dbReference type="SUPFAM" id="SSF143243">
    <property type="entry name" value="Nqo5-like"/>
    <property type="match status" value="1"/>
</dbReference>
<dbReference type="EMBL" id="CP063458">
    <property type="protein sequence ID" value="QOV87725.1"/>
    <property type="molecule type" value="Genomic_DNA"/>
</dbReference>
<evidence type="ECO:0000256" key="2">
    <source>
        <dbReference type="ARBA" id="ARBA00022448"/>
    </source>
</evidence>
<comment type="similarity">
    <text evidence="1 3 4">Belongs to the complex I 30 kDa subunit family.</text>
</comment>
<keyword evidence="2 3" id="KW-0813">Transport</keyword>
<accession>A0A7M2WQB4</accession>
<keyword evidence="3 5" id="KW-0874">Quinone</keyword>
<comment type="catalytic activity">
    <reaction evidence="3 5">
        <text>a quinone + NADH + 5 H(+)(in) = a quinol + NAD(+) + 4 H(+)(out)</text>
        <dbReference type="Rhea" id="RHEA:57888"/>
        <dbReference type="ChEBI" id="CHEBI:15378"/>
        <dbReference type="ChEBI" id="CHEBI:24646"/>
        <dbReference type="ChEBI" id="CHEBI:57540"/>
        <dbReference type="ChEBI" id="CHEBI:57945"/>
        <dbReference type="ChEBI" id="CHEBI:132124"/>
    </reaction>
</comment>
<dbReference type="EC" id="7.1.1.-" evidence="3"/>
<comment type="subunit">
    <text evidence="3">NDH-1 is composed of 14 different subunits. Subunits NuoB, C, D, E, F, and G constitute the peripheral sector of the complex.</text>
</comment>
<dbReference type="RefSeq" id="WP_206290634.1">
    <property type="nucleotide sequence ID" value="NZ_CP063458.1"/>
</dbReference>
<proteinExistence type="inferred from homology"/>
<evidence type="ECO:0000313" key="7">
    <source>
        <dbReference type="EMBL" id="QOV87725.1"/>
    </source>
</evidence>
<dbReference type="InterPro" id="IPR037232">
    <property type="entry name" value="NADH_quin_OxRdtase_su_C/D-like"/>
</dbReference>
<comment type="function">
    <text evidence="3">NDH-1 shuttles electrons from NADH, via FMN and iron-sulfur (Fe-S) centers, to quinones in the respiratory chain. The immediate electron acceptor for the enzyme in this species is believed to be ubiquinone. Couples the redox reaction to proton translocation (for every two electrons transferred, four hydrogen ions are translocated across the cytoplasmic membrane), and thus conserves the redox energy in a proton gradient.</text>
</comment>
<gene>
    <name evidence="3" type="primary">nuoC</name>
    <name evidence="7" type="ORF">IPV69_15685</name>
</gene>
<evidence type="ECO:0000313" key="8">
    <source>
        <dbReference type="Proteomes" id="UP000593765"/>
    </source>
</evidence>
<dbReference type="InterPro" id="IPR010218">
    <property type="entry name" value="NADH_DH_suC"/>
</dbReference>
<dbReference type="PANTHER" id="PTHR10884">
    <property type="entry name" value="NADH DEHYDROGENASE UBIQUINONE IRON-SULFUR PROTEIN 3"/>
    <property type="match status" value="1"/>
</dbReference>
<name>A0A7M2WQB4_9BACT</name>